<dbReference type="CDD" id="cd00144">
    <property type="entry name" value="MPP_PPP_family"/>
    <property type="match status" value="1"/>
</dbReference>
<protein>
    <submittedName>
        <fullName evidence="2">Serine/threonine protein phosphatase</fullName>
    </submittedName>
</protein>
<dbReference type="PANTHER" id="PTHR42850">
    <property type="entry name" value="METALLOPHOSPHOESTERASE"/>
    <property type="match status" value="1"/>
</dbReference>
<evidence type="ECO:0000313" key="3">
    <source>
        <dbReference type="Proteomes" id="UP000226437"/>
    </source>
</evidence>
<dbReference type="PANTHER" id="PTHR42850:SF4">
    <property type="entry name" value="ZINC-DEPENDENT ENDOPOLYPHOSPHATASE"/>
    <property type="match status" value="1"/>
</dbReference>
<organism evidence="2 3">
    <name type="scientific">Neolewinella marina</name>
    <dbReference type="NCBI Taxonomy" id="438751"/>
    <lineage>
        <taxon>Bacteria</taxon>
        <taxon>Pseudomonadati</taxon>
        <taxon>Bacteroidota</taxon>
        <taxon>Saprospiria</taxon>
        <taxon>Saprospirales</taxon>
        <taxon>Lewinellaceae</taxon>
        <taxon>Neolewinella</taxon>
    </lineage>
</organism>
<accession>A0A2G0CEY8</accession>
<dbReference type="GO" id="GO:0005737">
    <property type="term" value="C:cytoplasm"/>
    <property type="evidence" value="ECO:0007669"/>
    <property type="project" value="TreeGrafter"/>
</dbReference>
<comment type="caution">
    <text evidence="2">The sequence shown here is derived from an EMBL/GenBank/DDBJ whole genome shotgun (WGS) entry which is preliminary data.</text>
</comment>
<feature type="domain" description="Calcineurin-like phosphoesterase" evidence="1">
    <location>
        <begin position="21"/>
        <end position="198"/>
    </location>
</feature>
<evidence type="ECO:0000259" key="1">
    <source>
        <dbReference type="Pfam" id="PF00149"/>
    </source>
</evidence>
<dbReference type="GO" id="GO:0110154">
    <property type="term" value="P:RNA decapping"/>
    <property type="evidence" value="ECO:0007669"/>
    <property type="project" value="TreeGrafter"/>
</dbReference>
<keyword evidence="3" id="KW-1185">Reference proteome</keyword>
<dbReference type="AlphaFoldDB" id="A0A2G0CEY8"/>
<dbReference type="SUPFAM" id="SSF56300">
    <property type="entry name" value="Metallo-dependent phosphatases"/>
    <property type="match status" value="1"/>
</dbReference>
<dbReference type="Proteomes" id="UP000226437">
    <property type="component" value="Unassembled WGS sequence"/>
</dbReference>
<name>A0A2G0CEY8_9BACT</name>
<sequence>MHYGQKNYFWPSLKNPMPRRVAISDIHGCARTFEALLDRISLGTTDDLYLLGDFVDRGPRSAQVLDMILRLQAEGYRIHPLRGNHDQYMLDAILVGDKRSRASWRNAGAASTKSSYIQPGNPEGRIDPQHIAWLNQLPYYYLLDDYILVHAGLNFRRKNPLKGKKAMLNRRNWYRHIDYDWLGDRKIVHGHTPLTRQQVEAQAHPRRRAYPVFDIDAGCFHTKPGMGHLCALNLDDRTFTFVPNLDR</sequence>
<evidence type="ECO:0000313" key="2">
    <source>
        <dbReference type="EMBL" id="PHK98544.1"/>
    </source>
</evidence>
<dbReference type="EMBL" id="PDLO01000003">
    <property type="protein sequence ID" value="PHK98544.1"/>
    <property type="molecule type" value="Genomic_DNA"/>
</dbReference>
<dbReference type="InterPro" id="IPR004843">
    <property type="entry name" value="Calcineurin-like_PHP"/>
</dbReference>
<dbReference type="OrthoDB" id="9808081at2"/>
<dbReference type="GO" id="GO:0016791">
    <property type="term" value="F:phosphatase activity"/>
    <property type="evidence" value="ECO:0007669"/>
    <property type="project" value="TreeGrafter"/>
</dbReference>
<dbReference type="GO" id="GO:0008803">
    <property type="term" value="F:bis(5'-nucleosyl)-tetraphosphatase (symmetrical) activity"/>
    <property type="evidence" value="ECO:0007669"/>
    <property type="project" value="TreeGrafter"/>
</dbReference>
<reference evidence="2 3" key="1">
    <citation type="submission" date="2017-10" db="EMBL/GenBank/DDBJ databases">
        <title>The draft genome sequence of Lewinella marina KCTC 32374.</title>
        <authorList>
            <person name="Wang K."/>
        </authorList>
    </citation>
    <scope>NUCLEOTIDE SEQUENCE [LARGE SCALE GENOMIC DNA]</scope>
    <source>
        <strain evidence="2 3">MKG-38</strain>
    </source>
</reference>
<gene>
    <name evidence="2" type="ORF">CGL56_08700</name>
</gene>
<dbReference type="Pfam" id="PF00149">
    <property type="entry name" value="Metallophos"/>
    <property type="match status" value="1"/>
</dbReference>
<dbReference type="InterPro" id="IPR029052">
    <property type="entry name" value="Metallo-depent_PP-like"/>
</dbReference>
<dbReference type="Gene3D" id="3.60.21.10">
    <property type="match status" value="1"/>
</dbReference>
<proteinExistence type="predicted"/>
<dbReference type="InterPro" id="IPR050126">
    <property type="entry name" value="Ap4A_hydrolase"/>
</dbReference>